<accession>A0ABU1UZA8</accession>
<feature type="transmembrane region" description="Helical" evidence="6">
    <location>
        <begin position="789"/>
        <end position="815"/>
    </location>
</feature>
<feature type="domain" description="ABC3 transporter permease C-terminal" evidence="7">
    <location>
        <begin position="255"/>
        <end position="367"/>
    </location>
</feature>
<evidence type="ECO:0000256" key="2">
    <source>
        <dbReference type="ARBA" id="ARBA00022475"/>
    </source>
</evidence>
<keyword evidence="2" id="KW-1003">Cell membrane</keyword>
<evidence type="ECO:0000313" key="9">
    <source>
        <dbReference type="Proteomes" id="UP001253595"/>
    </source>
</evidence>
<evidence type="ECO:0000259" key="7">
    <source>
        <dbReference type="Pfam" id="PF02687"/>
    </source>
</evidence>
<dbReference type="Proteomes" id="UP001253595">
    <property type="component" value="Unassembled WGS sequence"/>
</dbReference>
<dbReference type="EMBL" id="JAVDVX010000004">
    <property type="protein sequence ID" value="MDR7090528.1"/>
    <property type="molecule type" value="Genomic_DNA"/>
</dbReference>
<evidence type="ECO:0000256" key="1">
    <source>
        <dbReference type="ARBA" id="ARBA00004651"/>
    </source>
</evidence>
<feature type="domain" description="ABC3 transporter permease C-terminal" evidence="7">
    <location>
        <begin position="705"/>
        <end position="810"/>
    </location>
</feature>
<feature type="transmembrane region" description="Helical" evidence="6">
    <location>
        <begin position="389"/>
        <end position="407"/>
    </location>
</feature>
<keyword evidence="3 6" id="KW-0812">Transmembrane</keyword>
<protein>
    <submittedName>
        <fullName evidence="8">ABC transport system permease protein</fullName>
    </submittedName>
</protein>
<dbReference type="Pfam" id="PF02687">
    <property type="entry name" value="FtsX"/>
    <property type="match status" value="2"/>
</dbReference>
<keyword evidence="9" id="KW-1185">Reference proteome</keyword>
<gene>
    <name evidence="8" type="ORF">J2X05_002552</name>
</gene>
<keyword evidence="4 6" id="KW-1133">Transmembrane helix</keyword>
<feature type="transmembrane region" description="Helical" evidence="6">
    <location>
        <begin position="745"/>
        <end position="769"/>
    </location>
</feature>
<dbReference type="PANTHER" id="PTHR30287:SF1">
    <property type="entry name" value="INNER MEMBRANE PROTEIN"/>
    <property type="match status" value="1"/>
</dbReference>
<keyword evidence="5 6" id="KW-0472">Membrane</keyword>
<feature type="transmembrane region" description="Helical" evidence="6">
    <location>
        <begin position="253"/>
        <end position="273"/>
    </location>
</feature>
<sequence>MLALKLLLRNWRSGELKLLAVSLILAVAVLSGISIFSARLESILLLQSNSILGADAVVSGSVPISQEWIDRATEDKFQQSFSTMFMSVVYAGDEMQMASIKAVDSYYPLRGQLDISHVAYAENAVDIRTASVAPAAGEVWVDSRLFSALKVAMGDRVSVGDVDLTLTNILIDEPVGVNPFFNFGARLIMNIADLPKTNIPQENYQWLLAASNSKNLTGFLEKIKPKLNQHQSIATIESSQEQLTANLKTAKNFLIIASVMAVLLAGVAIAIAARQFSMRHTNQVALMKSLGASAVRVRLLYFGQLLMLGVAAALFGLVIGYGIQEIVAVNIKQWYHITLASSGAYPYVLSFIGGLVCVLCFALPALWFLPGVPPLKILRRELAVNMPQVWLQIGLAVFAMVTLVGLFSRNIKITLSSTLGLLVVLVVACVVSWLLLKISKLFISNLGGVWRLAFAGMQKRRGQSVVQVAIFAVALMLLLTMTIIRTSFIAEWQRQIPADSPNHFIGNMNAADVADFKQFLLDRRINVNPIYPVVRVRIAKINTVEPSAELSNRHPAFKQELNVTDFDSLASDHEIVEGQWWDLWQKTAPNSVGVSVDAEFAKLIGLHIGDQLAFSVGGLALNAEVASFRRIDWESLNQNFLFIFEPTALDRFSPIYGTSAFIPTGDTQYFNHFAREHPNLLVLNFGSMIENIQKIISQVSNGIGLVLWLTLSAGCLVLFAAVMGSIESRKQEAGLLRALGSSRRLMLGSVLVEFAILGFLSGLIAIAGAESFLFALQHLVFKNEMQPHYAYWLASPLIGMVFIATLGVVCCRTVVVTPPAVVLREAT</sequence>
<feature type="transmembrane region" description="Helical" evidence="6">
    <location>
        <begin position="702"/>
        <end position="724"/>
    </location>
</feature>
<dbReference type="RefSeq" id="WP_310072915.1">
    <property type="nucleotide sequence ID" value="NZ_JAVDVX010000004.1"/>
</dbReference>
<evidence type="ECO:0000256" key="6">
    <source>
        <dbReference type="SAM" id="Phobius"/>
    </source>
</evidence>
<feature type="transmembrane region" description="Helical" evidence="6">
    <location>
        <begin position="299"/>
        <end position="324"/>
    </location>
</feature>
<feature type="transmembrane region" description="Helical" evidence="6">
    <location>
        <begin position="465"/>
        <end position="484"/>
    </location>
</feature>
<feature type="transmembrane region" description="Helical" evidence="6">
    <location>
        <begin position="344"/>
        <end position="369"/>
    </location>
</feature>
<evidence type="ECO:0000256" key="5">
    <source>
        <dbReference type="ARBA" id="ARBA00023136"/>
    </source>
</evidence>
<feature type="transmembrane region" description="Helical" evidence="6">
    <location>
        <begin position="413"/>
        <end position="436"/>
    </location>
</feature>
<dbReference type="PANTHER" id="PTHR30287">
    <property type="entry name" value="MEMBRANE COMPONENT OF PREDICTED ABC SUPERFAMILY METABOLITE UPTAKE TRANSPORTER"/>
    <property type="match status" value="1"/>
</dbReference>
<proteinExistence type="predicted"/>
<evidence type="ECO:0000313" key="8">
    <source>
        <dbReference type="EMBL" id="MDR7090528.1"/>
    </source>
</evidence>
<evidence type="ECO:0000256" key="4">
    <source>
        <dbReference type="ARBA" id="ARBA00022989"/>
    </source>
</evidence>
<dbReference type="InterPro" id="IPR003838">
    <property type="entry name" value="ABC3_permease_C"/>
</dbReference>
<reference evidence="8 9" key="1">
    <citation type="submission" date="2023-07" db="EMBL/GenBank/DDBJ databases">
        <title>Sorghum-associated microbial communities from plants grown in Nebraska, USA.</title>
        <authorList>
            <person name="Schachtman D."/>
        </authorList>
    </citation>
    <scope>NUCLEOTIDE SEQUENCE [LARGE SCALE GENOMIC DNA]</scope>
    <source>
        <strain evidence="8 9">BE190</strain>
    </source>
</reference>
<comment type="subcellular location">
    <subcellularLocation>
        <location evidence="1">Cell membrane</location>
        <topology evidence="1">Multi-pass membrane protein</topology>
    </subcellularLocation>
</comment>
<comment type="caution">
    <text evidence="8">The sequence shown here is derived from an EMBL/GenBank/DDBJ whole genome shotgun (WGS) entry which is preliminary data.</text>
</comment>
<organism evidence="8 9">
    <name type="scientific">Cellvibrio fibrivorans</name>
    <dbReference type="NCBI Taxonomy" id="126350"/>
    <lineage>
        <taxon>Bacteria</taxon>
        <taxon>Pseudomonadati</taxon>
        <taxon>Pseudomonadota</taxon>
        <taxon>Gammaproteobacteria</taxon>
        <taxon>Cellvibrionales</taxon>
        <taxon>Cellvibrionaceae</taxon>
        <taxon>Cellvibrio</taxon>
    </lineage>
</organism>
<dbReference type="InterPro" id="IPR038766">
    <property type="entry name" value="Membrane_comp_ABC_pdt"/>
</dbReference>
<name>A0ABU1UZA8_9GAMM</name>
<evidence type="ECO:0000256" key="3">
    <source>
        <dbReference type="ARBA" id="ARBA00022692"/>
    </source>
</evidence>